<dbReference type="RefSeq" id="WP_046386965.1">
    <property type="nucleotide sequence ID" value="NZ_BMUB01000026.1"/>
</dbReference>
<dbReference type="InterPro" id="IPR049704">
    <property type="entry name" value="Aminotrans_3_PPA_site"/>
</dbReference>
<dbReference type="EMBL" id="BMUB01000026">
    <property type="protein sequence ID" value="GGV01748.1"/>
    <property type="molecule type" value="Genomic_DNA"/>
</dbReference>
<keyword evidence="2 7" id="KW-0032">Aminotransferase</keyword>
<evidence type="ECO:0000313" key="8">
    <source>
        <dbReference type="Proteomes" id="UP000037395"/>
    </source>
</evidence>
<protein>
    <submittedName>
        <fullName evidence="7">Aminotransferase class III</fullName>
    </submittedName>
    <submittedName>
        <fullName evidence="6">Aspartate aminotransferase family protein</fullName>
    </submittedName>
</protein>
<dbReference type="EMBL" id="JPRF03000043">
    <property type="protein sequence ID" value="OEV34638.1"/>
    <property type="molecule type" value="Genomic_DNA"/>
</dbReference>
<evidence type="ECO:0000256" key="4">
    <source>
        <dbReference type="ARBA" id="ARBA00022898"/>
    </source>
</evidence>
<dbReference type="CDD" id="cd00610">
    <property type="entry name" value="OAT_like"/>
    <property type="match status" value="1"/>
</dbReference>
<dbReference type="PANTHER" id="PTHR43094:SF1">
    <property type="entry name" value="AMINOTRANSFERASE CLASS-III"/>
    <property type="match status" value="1"/>
</dbReference>
<accession>A0A1E7N1R8</accession>
<name>A0A1E7N1R8_KITAU</name>
<accession>A0A8H9LVF0</accession>
<comment type="caution">
    <text evidence="7">The sequence shown here is derived from an EMBL/GenBank/DDBJ whole genome shotgun (WGS) entry which is preliminary data.</text>
</comment>
<gene>
    <name evidence="6" type="ORF">GCM10010502_65420</name>
    <name evidence="7" type="ORF">HS99_0009070</name>
</gene>
<dbReference type="PIRSF" id="PIRSF000521">
    <property type="entry name" value="Transaminase_4ab_Lys_Orn"/>
    <property type="match status" value="1"/>
</dbReference>
<dbReference type="Gene3D" id="3.40.640.10">
    <property type="entry name" value="Type I PLP-dependent aspartate aminotransferase-like (Major domain)"/>
    <property type="match status" value="1"/>
</dbReference>
<dbReference type="GO" id="GO:0030170">
    <property type="term" value="F:pyridoxal phosphate binding"/>
    <property type="evidence" value="ECO:0007669"/>
    <property type="project" value="InterPro"/>
</dbReference>
<dbReference type="InterPro" id="IPR015424">
    <property type="entry name" value="PyrdxlP-dep_Trfase"/>
</dbReference>
<evidence type="ECO:0000313" key="7">
    <source>
        <dbReference type="EMBL" id="OEV34638.1"/>
    </source>
</evidence>
<evidence type="ECO:0000256" key="1">
    <source>
        <dbReference type="ARBA" id="ARBA00008954"/>
    </source>
</evidence>
<dbReference type="Proteomes" id="UP000610124">
    <property type="component" value="Unassembled WGS sequence"/>
</dbReference>
<comment type="similarity">
    <text evidence="1 5">Belongs to the class-III pyridoxal-phosphate-dependent aminotransferase family.</text>
</comment>
<dbReference type="GeneID" id="97489453"/>
<dbReference type="FunFam" id="3.40.640.10:FF:000014">
    <property type="entry name" value="Adenosylmethionine-8-amino-7-oxononanoate aminotransferase, probable"/>
    <property type="match status" value="1"/>
</dbReference>
<keyword evidence="3 7" id="KW-0808">Transferase</keyword>
<evidence type="ECO:0000256" key="2">
    <source>
        <dbReference type="ARBA" id="ARBA00022576"/>
    </source>
</evidence>
<dbReference type="PROSITE" id="PS00600">
    <property type="entry name" value="AA_TRANSFER_CLASS_3"/>
    <property type="match status" value="1"/>
</dbReference>
<proteinExistence type="inferred from homology"/>
<dbReference type="InterPro" id="IPR015421">
    <property type="entry name" value="PyrdxlP-dep_Trfase_major"/>
</dbReference>
<reference evidence="7 8" key="2">
    <citation type="submission" date="2014-07" db="EMBL/GenBank/DDBJ databases">
        <authorList>
            <person name="Zhang J.E."/>
            <person name="Yang H."/>
            <person name="Guo J."/>
            <person name="Deng Z."/>
            <person name="Luo H."/>
            <person name="Luo M."/>
            <person name="Zhao B."/>
        </authorList>
    </citation>
    <scope>NUCLEOTIDE SEQUENCE [LARGE SCALE GENOMIC DNA]</scope>
    <source>
        <strain evidence="7">ATCC 10762</strain>
        <strain evidence="8">ATCC 10762 / DSM 40127 / CCM 3239 / JCM 4008 / LMG 5968 / NBRC 12843 / NCIMB 8234 / A-377</strain>
    </source>
</reference>
<reference evidence="8" key="3">
    <citation type="submission" date="2016-08" db="EMBL/GenBank/DDBJ databases">
        <title>Sequencing, assembly and comparative genomics of S. aureofaciens ATCC 10762.</title>
        <authorList>
            <person name="Gradnigo J.S."/>
            <person name="Johnson N."/>
            <person name="Somerville G.A."/>
        </authorList>
    </citation>
    <scope>NUCLEOTIDE SEQUENCE [LARGE SCALE GENOMIC DNA]</scope>
    <source>
        <strain evidence="8">ATCC 10762 / DSM 40127 / CCM 3239 / JCM 4008 / LMG 5968 / NBRC 12843 / NCIMB 8234 / A-377</strain>
    </source>
</reference>
<dbReference type="InterPro" id="IPR015422">
    <property type="entry name" value="PyrdxlP-dep_Trfase_small"/>
</dbReference>
<dbReference type="SUPFAM" id="SSF53383">
    <property type="entry name" value="PLP-dependent transferases"/>
    <property type="match status" value="1"/>
</dbReference>
<evidence type="ECO:0000313" key="9">
    <source>
        <dbReference type="Proteomes" id="UP000610124"/>
    </source>
</evidence>
<evidence type="ECO:0000256" key="3">
    <source>
        <dbReference type="ARBA" id="ARBA00022679"/>
    </source>
</evidence>
<evidence type="ECO:0000256" key="5">
    <source>
        <dbReference type="RuleBase" id="RU003560"/>
    </source>
</evidence>
<sequence>MNPATATAPGATGTGLAAADRATLIHPTLPAHRTDRTVLVSGSGCRVTDAAGREYLDASAVLGVTQVGHGRAELARAAAEQMTRLEYFHTWGTVTNDRAVELATRLAGLAPGGLRRTYFTSGGAEGNEIALRMARLHHHRRGEPQRTWILARTMGYHGIGYGSGGVSGFPVYHTGFGPSMPDVHFLTPPHPYRRELFSGADVTEFCLAELRESIERIGPERIAAMIGEPVMGGIGAVVPPADYWPRVAELLRSYGILLILDEVVTGYGRTGHWFAAEHVGVVPDILVTAKGLTSGYLPHGAVLVSDEVADTVTGEQGFPVGYTYTGHPTACAVALANLDIIEREGLAANAAAVGAHLKDGLTRLLDLPVVAEVRGVGLMLAVELTSDKEARRPLPQGTTEVADALREQAGIILRTNPYALVINPPLVFTRQDAGLLVDGLRSVLSRVGLDGHVR</sequence>
<dbReference type="Pfam" id="PF00202">
    <property type="entry name" value="Aminotran_3"/>
    <property type="match status" value="1"/>
</dbReference>
<evidence type="ECO:0000313" key="6">
    <source>
        <dbReference type="EMBL" id="GGV01748.1"/>
    </source>
</evidence>
<keyword evidence="4 5" id="KW-0663">Pyridoxal phosphate</keyword>
<dbReference type="Gene3D" id="3.90.1150.10">
    <property type="entry name" value="Aspartate Aminotransferase, domain 1"/>
    <property type="match status" value="1"/>
</dbReference>
<dbReference type="Proteomes" id="UP000037395">
    <property type="component" value="Unassembled WGS sequence"/>
</dbReference>
<organism evidence="7 8">
    <name type="scientific">Kitasatospora aureofaciens</name>
    <name type="common">Streptomyces aureofaciens</name>
    <dbReference type="NCBI Taxonomy" id="1894"/>
    <lineage>
        <taxon>Bacteria</taxon>
        <taxon>Bacillati</taxon>
        <taxon>Actinomycetota</taxon>
        <taxon>Actinomycetes</taxon>
        <taxon>Kitasatosporales</taxon>
        <taxon>Streptomycetaceae</taxon>
        <taxon>Kitasatospora</taxon>
    </lineage>
</organism>
<dbReference type="KEGG" id="kau:B6264_26720"/>
<dbReference type="GO" id="GO:0008483">
    <property type="term" value="F:transaminase activity"/>
    <property type="evidence" value="ECO:0007669"/>
    <property type="project" value="UniProtKB-KW"/>
</dbReference>
<dbReference type="PANTHER" id="PTHR43094">
    <property type="entry name" value="AMINOTRANSFERASE"/>
    <property type="match status" value="1"/>
</dbReference>
<keyword evidence="8" id="KW-1185">Reference proteome</keyword>
<dbReference type="AlphaFoldDB" id="A0A1E7N1R8"/>
<reference evidence="6" key="5">
    <citation type="submission" date="2020-09" db="EMBL/GenBank/DDBJ databases">
        <authorList>
            <person name="Sun Q."/>
            <person name="Ohkuma M."/>
        </authorList>
    </citation>
    <scope>NUCLEOTIDE SEQUENCE</scope>
    <source>
        <strain evidence="6">JCM 4434</strain>
    </source>
</reference>
<reference evidence="7" key="4">
    <citation type="submission" date="2016-08" db="EMBL/GenBank/DDBJ databases">
        <title>Sequencing, Assembly and Comparative Genomics of S. aureofaciens ATCC 10762.</title>
        <authorList>
            <person name="Gradnigo J.S."/>
            <person name="Johnson N."/>
            <person name="Somerville G.A."/>
        </authorList>
    </citation>
    <scope>NUCLEOTIDE SEQUENCE [LARGE SCALE GENOMIC DNA]</scope>
    <source>
        <strain evidence="7">ATCC 10762</strain>
    </source>
</reference>
<dbReference type="InterPro" id="IPR005814">
    <property type="entry name" value="Aminotrans_3"/>
</dbReference>
<dbReference type="OrthoDB" id="9801834at2"/>
<reference evidence="6 9" key="1">
    <citation type="journal article" date="2014" name="Int. J. Syst. Evol. Microbiol.">
        <title>Complete genome sequence of Corynebacterium casei LMG S-19264T (=DSM 44701T), isolated from a smear-ripened cheese.</title>
        <authorList>
            <consortium name="US DOE Joint Genome Institute (JGI-PGF)"/>
            <person name="Walter F."/>
            <person name="Albersmeier A."/>
            <person name="Kalinowski J."/>
            <person name="Ruckert C."/>
        </authorList>
    </citation>
    <scope>NUCLEOTIDE SEQUENCE [LARGE SCALE GENOMIC DNA]</scope>
    <source>
        <strain evidence="6 9">JCM 4434</strain>
    </source>
</reference>